<feature type="compositionally biased region" description="Basic residues" evidence="1">
    <location>
        <begin position="328"/>
        <end position="337"/>
    </location>
</feature>
<proteinExistence type="predicted"/>
<feature type="region of interest" description="Disordered" evidence="1">
    <location>
        <begin position="1"/>
        <end position="36"/>
    </location>
</feature>
<sequence>MNHHVDHSRKSDPSQAAANHVPSMKARPAVQKKSAGGRGVVQLHLANDLHDKKFKVAIAGEIHDDIPVEQEKNEWKDVGIDLHHEAAEIPLKGGGKKVTPDPIELRLGNGYTLLMGGVGRYLIEAASPGDGAGLSGEKDITDVFNYILPTLIADLKALPGARPEKVTPIVAALGELVNLLKDNGLVKAKALEVNRRRLAETALNNLDLAGQFIHELHGASAFRGVKFESQPLQDARSYQMLTRIDEASAALENTIYKVGNEHVVDIRREKWTPKTKVAVLDKDEYLREYKTIPKKKAAVPVPSARPASALLPAAGIVVPGPAPDSKKAAKRKPKAAKPKAEIPKPAKSEADQQIEQIRLIMDGASAEVKKAKGYKALETALGLRDKTTAENIINEVRRIIKERNDRSSIVKKLFRATDTQQLYDNIATVIGG</sequence>
<reference evidence="2 3" key="1">
    <citation type="submission" date="2019-03" db="EMBL/GenBank/DDBJ databases">
        <title>Genomic Encyclopedia of Type Strains, Phase IV (KMG-IV): sequencing the most valuable type-strain genomes for metagenomic binning, comparative biology and taxonomic classification.</title>
        <authorList>
            <person name="Goeker M."/>
        </authorList>
    </citation>
    <scope>NUCLEOTIDE SEQUENCE [LARGE SCALE GENOMIC DNA]</scope>
    <source>
        <strain evidence="2 3">DSM 100059</strain>
    </source>
</reference>
<name>A0A4R8DQA7_9BACT</name>
<protein>
    <submittedName>
        <fullName evidence="2">Uncharacterized protein</fullName>
    </submittedName>
</protein>
<dbReference type="OrthoDB" id="9951885at2"/>
<keyword evidence="3" id="KW-1185">Reference proteome</keyword>
<evidence type="ECO:0000313" key="2">
    <source>
        <dbReference type="EMBL" id="TDX00314.1"/>
    </source>
</evidence>
<dbReference type="EMBL" id="SODV01000001">
    <property type="protein sequence ID" value="TDX00314.1"/>
    <property type="molecule type" value="Genomic_DNA"/>
</dbReference>
<feature type="region of interest" description="Disordered" evidence="1">
    <location>
        <begin position="321"/>
        <end position="350"/>
    </location>
</feature>
<evidence type="ECO:0000256" key="1">
    <source>
        <dbReference type="SAM" id="MobiDB-lite"/>
    </source>
</evidence>
<dbReference type="RefSeq" id="WP_133991770.1">
    <property type="nucleotide sequence ID" value="NZ_SODV01000001.1"/>
</dbReference>
<evidence type="ECO:0000313" key="3">
    <source>
        <dbReference type="Proteomes" id="UP000294498"/>
    </source>
</evidence>
<gene>
    <name evidence="2" type="ORF">EDB95_1335</name>
</gene>
<dbReference type="Proteomes" id="UP000294498">
    <property type="component" value="Unassembled WGS sequence"/>
</dbReference>
<organism evidence="2 3">
    <name type="scientific">Dinghuibacter silviterrae</name>
    <dbReference type="NCBI Taxonomy" id="1539049"/>
    <lineage>
        <taxon>Bacteria</taxon>
        <taxon>Pseudomonadati</taxon>
        <taxon>Bacteroidota</taxon>
        <taxon>Chitinophagia</taxon>
        <taxon>Chitinophagales</taxon>
        <taxon>Chitinophagaceae</taxon>
        <taxon>Dinghuibacter</taxon>
    </lineage>
</organism>
<dbReference type="AlphaFoldDB" id="A0A4R8DQA7"/>
<feature type="compositionally biased region" description="Basic and acidic residues" evidence="1">
    <location>
        <begin position="1"/>
        <end position="12"/>
    </location>
</feature>
<accession>A0A4R8DQA7</accession>
<comment type="caution">
    <text evidence="2">The sequence shown here is derived from an EMBL/GenBank/DDBJ whole genome shotgun (WGS) entry which is preliminary data.</text>
</comment>
<feature type="compositionally biased region" description="Basic and acidic residues" evidence="1">
    <location>
        <begin position="338"/>
        <end position="350"/>
    </location>
</feature>